<comment type="caution">
    <text evidence="2">The sequence shown here is derived from an EMBL/GenBank/DDBJ whole genome shotgun (WGS) entry which is preliminary data.</text>
</comment>
<evidence type="ECO:0000313" key="2">
    <source>
        <dbReference type="EMBL" id="MBB6004677.1"/>
    </source>
</evidence>
<evidence type="ECO:0000313" key="3">
    <source>
        <dbReference type="Proteomes" id="UP000524404"/>
    </source>
</evidence>
<dbReference type="AlphaFoldDB" id="A0A841EKH2"/>
<protein>
    <recommendedName>
        <fullName evidence="1">ATPase AAA-type core domain-containing protein</fullName>
    </recommendedName>
</protein>
<dbReference type="InterPro" id="IPR027417">
    <property type="entry name" value="P-loop_NTPase"/>
</dbReference>
<dbReference type="GO" id="GO:0016887">
    <property type="term" value="F:ATP hydrolysis activity"/>
    <property type="evidence" value="ECO:0007669"/>
    <property type="project" value="InterPro"/>
</dbReference>
<dbReference type="SUPFAM" id="SSF52540">
    <property type="entry name" value="P-loop containing nucleoside triphosphate hydrolases"/>
    <property type="match status" value="1"/>
</dbReference>
<evidence type="ECO:0000259" key="1">
    <source>
        <dbReference type="Pfam" id="PF13304"/>
    </source>
</evidence>
<name>A0A841EKH2_9BACT</name>
<feature type="domain" description="ATPase AAA-type core" evidence="1">
    <location>
        <begin position="23"/>
        <end position="303"/>
    </location>
</feature>
<dbReference type="InterPro" id="IPR003959">
    <property type="entry name" value="ATPase_AAA_core"/>
</dbReference>
<dbReference type="RefSeq" id="WP_184135824.1">
    <property type="nucleotide sequence ID" value="NZ_JACHKT010000027.1"/>
</dbReference>
<organism evidence="2 3">
    <name type="scientific">Arcicella rosea</name>
    <dbReference type="NCBI Taxonomy" id="502909"/>
    <lineage>
        <taxon>Bacteria</taxon>
        <taxon>Pseudomonadati</taxon>
        <taxon>Bacteroidota</taxon>
        <taxon>Cytophagia</taxon>
        <taxon>Cytophagales</taxon>
        <taxon>Flectobacillaceae</taxon>
        <taxon>Arcicella</taxon>
    </lineage>
</organism>
<sequence length="355" mass="41503">MRIKSFSYKEDSWEIKDLNLEAINLLVGQNGTGKSRTISKIDRFVKILTQQEKRFESEEWSIEFMTIENEILRYELKTLKTKNEVVKEILFYNNDIILERKRGESTFKIRKDSKSKWDTYSPPSQKLAIYSINDILKYPQTAQILNWAENSYGFEFSFATKFAFLRGEFLNVTGDIPDLFDLLSKKQRNTVIENLNVIGFKIDDIEVKNLPSSDKNFLLINEKDLKYLIYHDDLSQGMSRALSLIIYIEYLISRKNPATIVIDDFGEGLDYIRAKELGKLAFQRCLKKNVQLIATTNDSFLIDVIKIDYLNILKRDGKIVTSFNKTNNPKLFQEFKYTGLSNFDFFSSDYIDSHL</sequence>
<reference evidence="2 3" key="1">
    <citation type="submission" date="2020-08" db="EMBL/GenBank/DDBJ databases">
        <title>Functional genomics of gut bacteria from endangered species of beetles.</title>
        <authorList>
            <person name="Carlos-Shanley C."/>
        </authorList>
    </citation>
    <scope>NUCLEOTIDE SEQUENCE [LARGE SCALE GENOMIC DNA]</scope>
    <source>
        <strain evidence="2 3">S00070</strain>
    </source>
</reference>
<dbReference type="EMBL" id="JACHKT010000027">
    <property type="protein sequence ID" value="MBB6004677.1"/>
    <property type="molecule type" value="Genomic_DNA"/>
</dbReference>
<dbReference type="Gene3D" id="3.40.50.300">
    <property type="entry name" value="P-loop containing nucleotide triphosphate hydrolases"/>
    <property type="match status" value="1"/>
</dbReference>
<dbReference type="GO" id="GO:0005524">
    <property type="term" value="F:ATP binding"/>
    <property type="evidence" value="ECO:0007669"/>
    <property type="project" value="InterPro"/>
</dbReference>
<gene>
    <name evidence="2" type="ORF">HNP25_003343</name>
</gene>
<dbReference type="Pfam" id="PF13304">
    <property type="entry name" value="AAA_21"/>
    <property type="match status" value="1"/>
</dbReference>
<accession>A0A841EKH2</accession>
<keyword evidence="3" id="KW-1185">Reference proteome</keyword>
<proteinExistence type="predicted"/>
<dbReference type="Proteomes" id="UP000524404">
    <property type="component" value="Unassembled WGS sequence"/>
</dbReference>